<gene>
    <name evidence="1" type="ORF">ACFOZ4_20575</name>
</gene>
<evidence type="ECO:0000313" key="1">
    <source>
        <dbReference type="EMBL" id="MFC4133014.1"/>
    </source>
</evidence>
<dbReference type="RefSeq" id="WP_253751980.1">
    <property type="nucleotide sequence ID" value="NZ_JAMZDZ010000001.1"/>
</dbReference>
<comment type="caution">
    <text evidence="1">The sequence shown here is derived from an EMBL/GenBank/DDBJ whole genome shotgun (WGS) entry which is preliminary data.</text>
</comment>
<dbReference type="Proteomes" id="UP001595816">
    <property type="component" value="Unassembled WGS sequence"/>
</dbReference>
<name>A0ABV8LRX2_9ACTN</name>
<protein>
    <submittedName>
        <fullName evidence="1">Uncharacterized protein</fullName>
    </submittedName>
</protein>
<sequence length="203" mass="22264">MTERLPHWLRGVLSLEAAYRWRALATEGSDQVVSGGTALAVQLRHRVCDEIVCVPAGSLLREPVTVAGMAVASADDVLVQLLWADAAERLADLRQVELRTPLQVEEGLILLAHVRPEVSTERVISELSEAAAGLSGDVGEYWAERLPEVAASMAVRGFVRRAVVPRQRGPVHRPALTLGSSGQVWVEPHERDGQQVAGYWRRR</sequence>
<organism evidence="1 2">
    <name type="scientific">Hamadaea flava</name>
    <dbReference type="NCBI Taxonomy" id="1742688"/>
    <lineage>
        <taxon>Bacteria</taxon>
        <taxon>Bacillati</taxon>
        <taxon>Actinomycetota</taxon>
        <taxon>Actinomycetes</taxon>
        <taxon>Micromonosporales</taxon>
        <taxon>Micromonosporaceae</taxon>
        <taxon>Hamadaea</taxon>
    </lineage>
</organism>
<evidence type="ECO:0000313" key="2">
    <source>
        <dbReference type="Proteomes" id="UP001595816"/>
    </source>
</evidence>
<dbReference type="EMBL" id="JBHSAY010000009">
    <property type="protein sequence ID" value="MFC4133014.1"/>
    <property type="molecule type" value="Genomic_DNA"/>
</dbReference>
<reference evidence="2" key="1">
    <citation type="journal article" date="2019" name="Int. J. Syst. Evol. Microbiol.">
        <title>The Global Catalogue of Microorganisms (GCM) 10K type strain sequencing project: providing services to taxonomists for standard genome sequencing and annotation.</title>
        <authorList>
            <consortium name="The Broad Institute Genomics Platform"/>
            <consortium name="The Broad Institute Genome Sequencing Center for Infectious Disease"/>
            <person name="Wu L."/>
            <person name="Ma J."/>
        </authorList>
    </citation>
    <scope>NUCLEOTIDE SEQUENCE [LARGE SCALE GENOMIC DNA]</scope>
    <source>
        <strain evidence="2">CGMCC 4.7289</strain>
    </source>
</reference>
<keyword evidence="2" id="KW-1185">Reference proteome</keyword>
<accession>A0ABV8LRX2</accession>
<proteinExistence type="predicted"/>